<dbReference type="InterPro" id="IPR013783">
    <property type="entry name" value="Ig-like_fold"/>
</dbReference>
<dbReference type="InterPro" id="IPR032640">
    <property type="entry name" value="AMPK1_CBM"/>
</dbReference>
<feature type="domain" description="AMP-activated protein kinase glycogen-binding" evidence="3">
    <location>
        <begin position="155"/>
        <end position="222"/>
    </location>
</feature>
<evidence type="ECO:0000256" key="1">
    <source>
        <dbReference type="ARBA" id="ARBA00010926"/>
    </source>
</evidence>
<dbReference type="Proteomes" id="UP000622475">
    <property type="component" value="Unassembled WGS sequence"/>
</dbReference>
<dbReference type="Gene3D" id="2.60.40.10">
    <property type="entry name" value="Immunoglobulins"/>
    <property type="match status" value="4"/>
</dbReference>
<dbReference type="Pfam" id="PF16561">
    <property type="entry name" value="AMPK1_CBM"/>
    <property type="match status" value="4"/>
</dbReference>
<reference evidence="4" key="1">
    <citation type="submission" date="2020-10" db="EMBL/GenBank/DDBJ databases">
        <title>Mucilaginibacter mali sp. nov., isolated from rhizosphere soil of apple orchard.</title>
        <authorList>
            <person name="Lee J.-S."/>
            <person name="Kim H.S."/>
            <person name="Kim J.-S."/>
        </authorList>
    </citation>
    <scope>NUCLEOTIDE SEQUENCE</scope>
    <source>
        <strain evidence="4">KCTC 22746</strain>
    </source>
</reference>
<keyword evidence="2" id="KW-0732">Signal</keyword>
<dbReference type="EMBL" id="JADFFL010000007">
    <property type="protein sequence ID" value="MBE9663681.1"/>
    <property type="molecule type" value="Genomic_DNA"/>
</dbReference>
<dbReference type="CDD" id="cd02859">
    <property type="entry name" value="E_set_AMPKbeta_like_N"/>
    <property type="match status" value="4"/>
</dbReference>
<comment type="caution">
    <text evidence="4">The sequence shown here is derived from an EMBL/GenBank/DDBJ whole genome shotgun (WGS) entry which is preliminary data.</text>
</comment>
<accession>A0A929PXZ1</accession>
<gene>
    <name evidence="4" type="ORF">IRJ16_17475</name>
</gene>
<keyword evidence="5" id="KW-1185">Reference proteome</keyword>
<dbReference type="AlphaFoldDB" id="A0A929PXZ1"/>
<evidence type="ECO:0000259" key="3">
    <source>
        <dbReference type="Pfam" id="PF16561"/>
    </source>
</evidence>
<proteinExistence type="inferred from homology"/>
<dbReference type="SUPFAM" id="SSF81296">
    <property type="entry name" value="E set domains"/>
    <property type="match status" value="4"/>
</dbReference>
<name>A0A929PXZ1_9SPHI</name>
<organism evidence="4 5">
    <name type="scientific">Mucilaginibacter myungsuensis</name>
    <dbReference type="NCBI Taxonomy" id="649104"/>
    <lineage>
        <taxon>Bacteria</taxon>
        <taxon>Pseudomonadati</taxon>
        <taxon>Bacteroidota</taxon>
        <taxon>Sphingobacteriia</taxon>
        <taxon>Sphingobacteriales</taxon>
        <taxon>Sphingobacteriaceae</taxon>
        <taxon>Mucilaginibacter</taxon>
    </lineage>
</organism>
<dbReference type="InterPro" id="IPR050827">
    <property type="entry name" value="CRP1_MDG1_kinase"/>
</dbReference>
<dbReference type="PANTHER" id="PTHR10343:SF84">
    <property type="entry name" value="5'-AMP-ACTIVATED PROTEIN KINASE SUBUNIT BETA-1"/>
    <property type="match status" value="1"/>
</dbReference>
<feature type="domain" description="AMP-activated protein kinase glycogen-binding" evidence="3">
    <location>
        <begin position="399"/>
        <end position="468"/>
    </location>
</feature>
<dbReference type="InterPro" id="IPR014756">
    <property type="entry name" value="Ig_E-set"/>
</dbReference>
<dbReference type="PANTHER" id="PTHR10343">
    <property type="entry name" value="5'-AMP-ACTIVATED PROTEIN KINASE , BETA SUBUNIT"/>
    <property type="match status" value="1"/>
</dbReference>
<comment type="similarity">
    <text evidence="1">Belongs to the 5'-AMP-activated protein kinase beta subunit family.</text>
</comment>
<evidence type="ECO:0000313" key="5">
    <source>
        <dbReference type="Proteomes" id="UP000622475"/>
    </source>
</evidence>
<feature type="chain" id="PRO_5037204511" evidence="2">
    <location>
        <begin position="22"/>
        <end position="472"/>
    </location>
</feature>
<dbReference type="RefSeq" id="WP_194112927.1">
    <property type="nucleotide sequence ID" value="NZ_JADFFL010000007.1"/>
</dbReference>
<evidence type="ECO:0000313" key="4">
    <source>
        <dbReference type="EMBL" id="MBE9663681.1"/>
    </source>
</evidence>
<protein>
    <submittedName>
        <fullName evidence="4">Glycogen-binding domain-containing protein</fullName>
    </submittedName>
</protein>
<sequence length="472" mass="53577">MKGLKKHIVLFLLMVGICNNALSQSRNNMSLSHDHLILLIDLKSTRLQVDSILKAAGITNVSADMIFKGEHDNLKKDGWKVKKLQNDLLQFDLSLSALKKNPQPAPFVIFNPQKLKDNRPGYPGDVPFGFNNFARVTVHELASGQTRFFVPGNDRAKRIILSGSFNDWSTGRQQMLKTDSGWISDISLQPGVYAYKFIIDGRWTIDMNNRLFQEDGVGNTNSLYFRYNYTFKLPGYPNAKSVNVAGNFNGYNANQIHLFKTFNGWERNLYLKDGIYNYRFMVDGKWVTEGASGNDPRGTSVSLGETVDFKLDGFTKANKVCIAGTFNNWKPDNIFMQKTATGWAFPYTLAAGNYQYKFIVDGKWMTDPANQRKADMDGETNSFICVKPNHTFTLKGYPKARTIRISGTFNDWAEDGYTLAKNGDNWTISLRLKPGKCLYKFIVDGQWVLDNTNKLWEQNEHNTGNSVVWVEN</sequence>
<feature type="domain" description="AMP-activated protein kinase glycogen-binding" evidence="3">
    <location>
        <begin position="316"/>
        <end position="389"/>
    </location>
</feature>
<evidence type="ECO:0000256" key="2">
    <source>
        <dbReference type="SAM" id="SignalP"/>
    </source>
</evidence>
<feature type="signal peptide" evidence="2">
    <location>
        <begin position="1"/>
        <end position="21"/>
    </location>
</feature>
<feature type="domain" description="AMP-activated protein kinase glycogen-binding" evidence="3">
    <location>
        <begin position="238"/>
        <end position="289"/>
    </location>
</feature>